<keyword evidence="3" id="KW-1185">Reference proteome</keyword>
<proteinExistence type="predicted"/>
<keyword evidence="1" id="KW-1133">Transmembrane helix</keyword>
<reference evidence="2" key="1">
    <citation type="submission" date="2022-04" db="EMBL/GenBank/DDBJ databases">
        <title>A functionally conserved STORR gene fusion in Papaver species that diverged 16.8 million years ago.</title>
        <authorList>
            <person name="Catania T."/>
        </authorList>
    </citation>
    <scope>NUCLEOTIDE SEQUENCE</scope>
    <source>
        <strain evidence="2">S-188037</strain>
    </source>
</reference>
<feature type="transmembrane region" description="Helical" evidence="1">
    <location>
        <begin position="40"/>
        <end position="58"/>
    </location>
</feature>
<feature type="transmembrane region" description="Helical" evidence="1">
    <location>
        <begin position="12"/>
        <end position="34"/>
    </location>
</feature>
<comment type="caution">
    <text evidence="2">The sequence shown here is derived from an EMBL/GenBank/DDBJ whole genome shotgun (WGS) entry which is preliminary data.</text>
</comment>
<keyword evidence="1" id="KW-0812">Transmembrane</keyword>
<evidence type="ECO:0000256" key="1">
    <source>
        <dbReference type="SAM" id="Phobius"/>
    </source>
</evidence>
<gene>
    <name evidence="2" type="ORF">MKW98_000313</name>
</gene>
<name>A0AAD4X5M5_9MAGN</name>
<evidence type="ECO:0000313" key="3">
    <source>
        <dbReference type="Proteomes" id="UP001202328"/>
    </source>
</evidence>
<evidence type="ECO:0000313" key="2">
    <source>
        <dbReference type="EMBL" id="KAI3850503.1"/>
    </source>
</evidence>
<protein>
    <submittedName>
        <fullName evidence="2">Uncharacterized protein</fullName>
    </submittedName>
</protein>
<feature type="transmembrane region" description="Helical" evidence="1">
    <location>
        <begin position="79"/>
        <end position="103"/>
    </location>
</feature>
<accession>A0AAD4X5M5</accession>
<dbReference type="AlphaFoldDB" id="A0AAD4X5M5"/>
<sequence length="129" mass="14439">MLRSLIDKNPEMLSKNVLLAVLDMVHAVYAVVLVVDMVDFFKVVAVVILLKQILYAVIHTPVVMWESSHMDLRSAENEISFRSVLSIGLNIQFSCAAIVATILTVDYNQLKIPGVRKEKILVRSVSMVL</sequence>
<organism evidence="2 3">
    <name type="scientific">Papaver atlanticum</name>
    <dbReference type="NCBI Taxonomy" id="357466"/>
    <lineage>
        <taxon>Eukaryota</taxon>
        <taxon>Viridiplantae</taxon>
        <taxon>Streptophyta</taxon>
        <taxon>Embryophyta</taxon>
        <taxon>Tracheophyta</taxon>
        <taxon>Spermatophyta</taxon>
        <taxon>Magnoliopsida</taxon>
        <taxon>Ranunculales</taxon>
        <taxon>Papaveraceae</taxon>
        <taxon>Papaveroideae</taxon>
        <taxon>Papaver</taxon>
    </lineage>
</organism>
<dbReference type="Proteomes" id="UP001202328">
    <property type="component" value="Unassembled WGS sequence"/>
</dbReference>
<keyword evidence="1" id="KW-0472">Membrane</keyword>
<dbReference type="EMBL" id="JAJJMB010016019">
    <property type="protein sequence ID" value="KAI3850503.1"/>
    <property type="molecule type" value="Genomic_DNA"/>
</dbReference>